<dbReference type="AlphaFoldDB" id="A0A4D7B0X8"/>
<evidence type="ECO:0000313" key="2">
    <source>
        <dbReference type="EMBL" id="QCI66411.1"/>
    </source>
</evidence>
<dbReference type="InterPro" id="IPR036188">
    <property type="entry name" value="FAD/NAD-bd_sf"/>
</dbReference>
<dbReference type="Gene3D" id="3.50.50.60">
    <property type="entry name" value="FAD/NAD(P)-binding domain"/>
    <property type="match status" value="1"/>
</dbReference>
<keyword evidence="3" id="KW-1185">Reference proteome</keyword>
<gene>
    <name evidence="2" type="ORF">E8M01_20595</name>
</gene>
<accession>A0A4D7B0X8</accession>
<dbReference type="Pfam" id="PF13738">
    <property type="entry name" value="Pyr_redox_3"/>
    <property type="match status" value="1"/>
</dbReference>
<dbReference type="PANTHER" id="PTHR43539:SF91">
    <property type="entry name" value="FAD-DEPENDENT URATE HYDROXYLASE"/>
    <property type="match status" value="1"/>
</dbReference>
<reference evidence="2 3" key="1">
    <citation type="submission" date="2019-04" db="EMBL/GenBank/DDBJ databases">
        <title>Phreatobacter aquaticus sp. nov.</title>
        <authorList>
            <person name="Choi A."/>
        </authorList>
    </citation>
    <scope>NUCLEOTIDE SEQUENCE [LARGE SCALE GENOMIC DNA]</scope>
    <source>
        <strain evidence="2 3">KCTC 52518</strain>
    </source>
</reference>
<keyword evidence="1" id="KW-0560">Oxidoreductase</keyword>
<dbReference type="GO" id="GO:0004497">
    <property type="term" value="F:monooxygenase activity"/>
    <property type="evidence" value="ECO:0007669"/>
    <property type="project" value="TreeGrafter"/>
</dbReference>
<dbReference type="Proteomes" id="UP000298781">
    <property type="component" value="Chromosome"/>
</dbReference>
<proteinExistence type="predicted"/>
<dbReference type="PANTHER" id="PTHR43539">
    <property type="entry name" value="FLAVIN-BINDING MONOOXYGENASE-LIKE PROTEIN (AFU_ORTHOLOGUE AFUA_4G09220)"/>
    <property type="match status" value="1"/>
</dbReference>
<dbReference type="KEGG" id="pstg:E8M01_20595"/>
<dbReference type="SUPFAM" id="SSF51905">
    <property type="entry name" value="FAD/NAD(P)-binding domain"/>
    <property type="match status" value="1"/>
</dbReference>
<dbReference type="GO" id="GO:0050660">
    <property type="term" value="F:flavin adenine dinucleotide binding"/>
    <property type="evidence" value="ECO:0007669"/>
    <property type="project" value="TreeGrafter"/>
</dbReference>
<dbReference type="InterPro" id="IPR050982">
    <property type="entry name" value="Auxin_biosynth/cation_transpt"/>
</dbReference>
<sequence length="496" mass="53643">MMSGSGVQMDQDVAKAAGAIGLDALTREARRDLARLNFPAANWVLPVDGPDGRPVLDVLVVGGGMVGQTAGFALMRDGIRHIRIVDRAPRGGEGPWGTYARMLTLRSPKHVNGPDLGVASLTFRAWYEAQHGEAAFEALHKAGRLDWLAYLLWVRETVGIPVENGVAVTAIEPVGGLVRASLAGPAGAETVWARKVVMASGRDGSGAPRLPAYPSLPDRALAHGRVFHSMDDIDFQRFAGGSVAVLGGGASAFDNAGTALEAGATKVMMFLRRPMLPQINKSKWTGFPGFLNGFTALDDELRWRFYTYIFAEQVPPPYESVLRCEQHAGFTIRFDETWTDIEADTAGVTIVTPKGRHRFDAAILGTGFDVDLLQRPECASFRDDVLLWRDRVGTAKAAADPEPARFPYLGPGFELLPRDAAPAGIAHIHMFNWGVTMSHGALAGDVPGIAPGANRLAQALVRALFVEDAEPHWQRLLVHDDEELKPTGYFVAPEDR</sequence>
<organism evidence="2 3">
    <name type="scientific">Phreatobacter stygius</name>
    <dbReference type="NCBI Taxonomy" id="1940610"/>
    <lineage>
        <taxon>Bacteria</taxon>
        <taxon>Pseudomonadati</taxon>
        <taxon>Pseudomonadota</taxon>
        <taxon>Alphaproteobacteria</taxon>
        <taxon>Hyphomicrobiales</taxon>
        <taxon>Phreatobacteraceae</taxon>
        <taxon>Phreatobacter</taxon>
    </lineage>
</organism>
<protein>
    <submittedName>
        <fullName evidence="2">NAD(P)/FAD-dependent oxidoreductase</fullName>
    </submittedName>
</protein>
<name>A0A4D7B0X8_9HYPH</name>
<evidence type="ECO:0000256" key="1">
    <source>
        <dbReference type="ARBA" id="ARBA00023002"/>
    </source>
</evidence>
<evidence type="ECO:0000313" key="3">
    <source>
        <dbReference type="Proteomes" id="UP000298781"/>
    </source>
</evidence>
<dbReference type="OrthoDB" id="8671611at2"/>
<dbReference type="PRINTS" id="PR00368">
    <property type="entry name" value="FADPNR"/>
</dbReference>
<dbReference type="EMBL" id="CP039690">
    <property type="protein sequence ID" value="QCI66411.1"/>
    <property type="molecule type" value="Genomic_DNA"/>
</dbReference>